<name>A0A1R4KHU9_9MICO</name>
<evidence type="ECO:0000313" key="1">
    <source>
        <dbReference type="EMBL" id="SJN43911.1"/>
    </source>
</evidence>
<proteinExistence type="predicted"/>
<protein>
    <submittedName>
        <fullName evidence="1">Uncharacterized protein</fullName>
    </submittedName>
</protein>
<reference evidence="1 2" key="1">
    <citation type="submission" date="2017-02" db="EMBL/GenBank/DDBJ databases">
        <authorList>
            <person name="Peterson S.W."/>
        </authorList>
    </citation>
    <scope>NUCLEOTIDE SEQUENCE [LARGE SCALE GENOMIC DNA]</scope>
    <source>
        <strain evidence="1 2">B Mb 05.01</strain>
    </source>
</reference>
<dbReference type="EMBL" id="FUKO01000033">
    <property type="protein sequence ID" value="SJN43911.1"/>
    <property type="molecule type" value="Genomic_DNA"/>
</dbReference>
<keyword evidence="2" id="KW-1185">Reference proteome</keyword>
<evidence type="ECO:0000313" key="2">
    <source>
        <dbReference type="Proteomes" id="UP000196320"/>
    </source>
</evidence>
<gene>
    <name evidence="1" type="ORF">FM104_13035</name>
</gene>
<dbReference type="RefSeq" id="WP_087132663.1">
    <property type="nucleotide sequence ID" value="NZ_FUKO01000033.1"/>
</dbReference>
<sequence>MSQDTAYEIHARAGYVALRLHAGQTEIRISPADAARVAKDIESLIPRNGGADIVIALDEDHEIVVPAAQAQRLRIELLDAAAYTQARHR</sequence>
<accession>A0A1R4KHU9</accession>
<dbReference type="Proteomes" id="UP000196320">
    <property type="component" value="Unassembled WGS sequence"/>
</dbReference>
<organism evidence="1 2">
    <name type="scientific">Microbacterium esteraromaticum</name>
    <dbReference type="NCBI Taxonomy" id="57043"/>
    <lineage>
        <taxon>Bacteria</taxon>
        <taxon>Bacillati</taxon>
        <taxon>Actinomycetota</taxon>
        <taxon>Actinomycetes</taxon>
        <taxon>Micrococcales</taxon>
        <taxon>Microbacteriaceae</taxon>
        <taxon>Microbacterium</taxon>
    </lineage>
</organism>
<dbReference type="AlphaFoldDB" id="A0A1R4KHU9"/>